<keyword evidence="5" id="KW-1185">Reference proteome</keyword>
<dbReference type="Proteomes" id="UP000702954">
    <property type="component" value="Unassembled WGS sequence"/>
</dbReference>
<organism evidence="3 4">
    <name type="scientific">Faecalimonas umbilicata</name>
    <dbReference type="NCBI Taxonomy" id="1912855"/>
    <lineage>
        <taxon>Bacteria</taxon>
        <taxon>Bacillati</taxon>
        <taxon>Bacillota</taxon>
        <taxon>Clostridia</taxon>
        <taxon>Lachnospirales</taxon>
        <taxon>Lachnospiraceae</taxon>
        <taxon>Faecalimonas</taxon>
    </lineage>
</organism>
<protein>
    <submittedName>
        <fullName evidence="3">HTH domain-containing protein</fullName>
    </submittedName>
</protein>
<reference evidence="3 4" key="2">
    <citation type="submission" date="2019-03" db="EMBL/GenBank/DDBJ databases">
        <title>Genomic Encyclopedia of Type Strains, Phase IV (KMG-IV): sequencing the most valuable type-strain genomes for metagenomic binning, comparative biology and taxonomic classification.</title>
        <authorList>
            <person name="Goeker M."/>
        </authorList>
    </citation>
    <scope>NUCLEOTIDE SEQUENCE [LARGE SCALE GENOMIC DNA]</scope>
    <source>
        <strain evidence="3 4">DSM 103426</strain>
    </source>
</reference>
<evidence type="ECO:0000313" key="3">
    <source>
        <dbReference type="EMBL" id="TCS63935.1"/>
    </source>
</evidence>
<dbReference type="EMBL" id="BHEO01000008">
    <property type="protein sequence ID" value="GBU06067.1"/>
    <property type="molecule type" value="Genomic_DNA"/>
</dbReference>
<dbReference type="AlphaFoldDB" id="A0A4R3JEP5"/>
<dbReference type="Gene3D" id="1.10.10.10">
    <property type="entry name" value="Winged helix-like DNA-binding domain superfamily/Winged helix DNA-binding domain"/>
    <property type="match status" value="1"/>
</dbReference>
<dbReference type="InterPro" id="IPR041468">
    <property type="entry name" value="HTH_ParB/Spo0J"/>
</dbReference>
<comment type="caution">
    <text evidence="3">The sequence shown here is derived from an EMBL/GenBank/DDBJ whole genome shotgun (WGS) entry which is preliminary data.</text>
</comment>
<name>A0A4R3JEP5_9FIRM</name>
<feature type="domain" description="ParB/Spo0J HTH" evidence="1">
    <location>
        <begin position="91"/>
        <end position="122"/>
    </location>
</feature>
<evidence type="ECO:0000259" key="1">
    <source>
        <dbReference type="Pfam" id="PF17762"/>
    </source>
</evidence>
<dbReference type="InterPro" id="IPR036388">
    <property type="entry name" value="WH-like_DNA-bd_sf"/>
</dbReference>
<evidence type="ECO:0000313" key="5">
    <source>
        <dbReference type="Proteomes" id="UP000702954"/>
    </source>
</evidence>
<sequence>MSFQERLVIEKLYKNNMNLSEMNALAGILNRNRVTVYREIMKNTNNGMELYDARKAQKRFLEEQNKRVQIKKEKRNKNVQRVEELLVLSPTIKQKEIAEIIGCSRSTVANYMKQIRLKEEEEKA</sequence>
<accession>A0A4R3JEP5</accession>
<evidence type="ECO:0000313" key="2">
    <source>
        <dbReference type="EMBL" id="GBU06067.1"/>
    </source>
</evidence>
<reference evidence="2 5" key="1">
    <citation type="journal article" date="2018" name="Int. J. Syst. Evol. Microbiol.">
        <title>Draft Genome Sequence of Faecalimonas umbilicata JCM 30896T, an Acetate-Producing Bacterium Isolated from Human Feces.</title>
        <authorList>
            <person name="Sakamoto M."/>
            <person name="Ikeyama N."/>
            <person name="Yuki M."/>
            <person name="Ohkuma M."/>
        </authorList>
    </citation>
    <scope>NUCLEOTIDE SEQUENCE [LARGE SCALE GENOMIC DNA]</scope>
    <source>
        <strain evidence="2 5">EGH7</strain>
    </source>
</reference>
<dbReference type="EMBL" id="SLZV01000027">
    <property type="protein sequence ID" value="TCS63935.1"/>
    <property type="molecule type" value="Genomic_DNA"/>
</dbReference>
<dbReference type="Pfam" id="PF17762">
    <property type="entry name" value="HTH_ParB"/>
    <property type="match status" value="1"/>
</dbReference>
<gene>
    <name evidence="3" type="ORF">EDD74_1279</name>
    <name evidence="2" type="ORF">FAEUMB_26080</name>
</gene>
<proteinExistence type="predicted"/>
<dbReference type="Proteomes" id="UP000294613">
    <property type="component" value="Unassembled WGS sequence"/>
</dbReference>
<evidence type="ECO:0000313" key="4">
    <source>
        <dbReference type="Proteomes" id="UP000294613"/>
    </source>
</evidence>